<dbReference type="AlphaFoldDB" id="A0A976FRR1"/>
<evidence type="ECO:0000313" key="2">
    <source>
        <dbReference type="Proteomes" id="UP000294530"/>
    </source>
</evidence>
<dbReference type="Proteomes" id="UP000294530">
    <property type="component" value="Unassembled WGS sequence"/>
</dbReference>
<dbReference type="KEGG" id="blac:94350335"/>
<dbReference type="EMBL" id="SHOA02000004">
    <property type="protein sequence ID" value="TDH71366.1"/>
    <property type="molecule type" value="Genomic_DNA"/>
</dbReference>
<comment type="caution">
    <text evidence="1">The sequence shown here is derived from an EMBL/GenBank/DDBJ whole genome shotgun (WGS) entry which is preliminary data.</text>
</comment>
<keyword evidence="2" id="KW-1185">Reference proteome</keyword>
<dbReference type="RefSeq" id="XP_067820865.1">
    <property type="nucleotide sequence ID" value="XM_067964664.1"/>
</dbReference>
<sequence length="67" mass="7959">MPRLEMKFLVIAKRALAKEDVALCETQVERASEQQHHYHKLAQKHKKVNKTRDQVKISIPLRRQSIR</sequence>
<name>A0A976FRR1_BRELC</name>
<reference evidence="1 2" key="1">
    <citation type="journal article" date="2021" name="Genome Biol.">
        <title>AFLAP: assembly-free linkage analysis pipeline using k-mers from genome sequencing data.</title>
        <authorList>
            <person name="Fletcher K."/>
            <person name="Zhang L."/>
            <person name="Gil J."/>
            <person name="Han R."/>
            <person name="Cavanaugh K."/>
            <person name="Michelmore R."/>
        </authorList>
    </citation>
    <scope>NUCLEOTIDE SEQUENCE [LARGE SCALE GENOMIC DNA]</scope>
    <source>
        <strain evidence="1 2">SF5</strain>
    </source>
</reference>
<protein>
    <submittedName>
        <fullName evidence="1">Uncharacterized protein</fullName>
    </submittedName>
</protein>
<accession>A0A976FRR1</accession>
<dbReference type="GeneID" id="94350335"/>
<evidence type="ECO:0000313" key="1">
    <source>
        <dbReference type="EMBL" id="TDH71366.1"/>
    </source>
</evidence>
<organism evidence="1 2">
    <name type="scientific">Bremia lactucae</name>
    <name type="common">Lettuce downy mildew</name>
    <dbReference type="NCBI Taxonomy" id="4779"/>
    <lineage>
        <taxon>Eukaryota</taxon>
        <taxon>Sar</taxon>
        <taxon>Stramenopiles</taxon>
        <taxon>Oomycota</taxon>
        <taxon>Peronosporomycetes</taxon>
        <taxon>Peronosporales</taxon>
        <taxon>Peronosporaceae</taxon>
        <taxon>Bremia</taxon>
    </lineage>
</organism>
<proteinExistence type="predicted"/>
<gene>
    <name evidence="1" type="ORF">CCR75_006596</name>
</gene>